<dbReference type="GO" id="GO:0009443">
    <property type="term" value="P:pyridoxal 5'-phosphate salvage"/>
    <property type="evidence" value="ECO:0007669"/>
    <property type="project" value="InterPro"/>
</dbReference>
<dbReference type="InterPro" id="IPR013749">
    <property type="entry name" value="PM/HMP-P_kinase-1"/>
</dbReference>
<comment type="caution">
    <text evidence="7">The sequence shown here is derived from an EMBL/GenBank/DDBJ whole genome shotgun (WGS) entry which is preliminary data.</text>
</comment>
<dbReference type="RefSeq" id="WP_066714522.1">
    <property type="nucleotide sequence ID" value="NZ_JARFNM010000001.1"/>
</dbReference>
<evidence type="ECO:0000256" key="3">
    <source>
        <dbReference type="ARBA" id="ARBA00022741"/>
    </source>
</evidence>
<sequence>MIDLAIYQALTSVGACSLQVSLPTTQMLGLRVAPIASVVMTSSSAYPGLKRQLCANNLADTVEQYKALGIKPRALLLGYVPSCELYSEIYKFKDSFPDCFLALDPVLGDNARLYSNLGNEVVQAISKLSKLVDFISPNLTEALLLAQAPLSEYAKLQHLTAPLADEKAAALLKAMNLPKTTVVALKGFSLTSDTLLDGKGRNYFYCHGKLLKQDFNWQSMPLAKTSCRQISGTGDFFASILIGTWLKVADWAQALQAATELTELAVRVTFSNLEAMTNSIKIATKEDADRELELTLKSGLALHKVLPLVGQYFSEHFAKEKICTV</sequence>
<dbReference type="Gene3D" id="3.40.1190.20">
    <property type="match status" value="1"/>
</dbReference>
<dbReference type="GO" id="GO:0008478">
    <property type="term" value="F:pyridoxal kinase activity"/>
    <property type="evidence" value="ECO:0007669"/>
    <property type="project" value="UniProtKB-EC"/>
</dbReference>
<evidence type="ECO:0000256" key="2">
    <source>
        <dbReference type="ARBA" id="ARBA00022679"/>
    </source>
</evidence>
<keyword evidence="2" id="KW-0808">Transferase</keyword>
<evidence type="ECO:0000313" key="7">
    <source>
        <dbReference type="EMBL" id="KXB39887.1"/>
    </source>
</evidence>
<dbReference type="EMBL" id="LSCV01000035">
    <property type="protein sequence ID" value="KXB39887.1"/>
    <property type="molecule type" value="Genomic_DNA"/>
</dbReference>
<keyword evidence="3" id="KW-0547">Nucleotide-binding</keyword>
<evidence type="ECO:0000256" key="5">
    <source>
        <dbReference type="ARBA" id="ARBA00022840"/>
    </source>
</evidence>
<dbReference type="GO" id="GO:0005829">
    <property type="term" value="C:cytosol"/>
    <property type="evidence" value="ECO:0007669"/>
    <property type="project" value="TreeGrafter"/>
</dbReference>
<keyword evidence="5" id="KW-0067">ATP-binding</keyword>
<accession>A0A133Y9T2</accession>
<feature type="domain" description="Pyridoxamine kinase/Phosphomethylpyrimidine kinase" evidence="6">
    <location>
        <begin position="69"/>
        <end position="270"/>
    </location>
</feature>
<dbReference type="Pfam" id="PF08543">
    <property type="entry name" value="Phos_pyr_kin"/>
    <property type="match status" value="1"/>
</dbReference>
<dbReference type="OrthoDB" id="9800808at2"/>
<gene>
    <name evidence="7" type="ORF">HMPREF1872_01063</name>
</gene>
<dbReference type="PANTHER" id="PTHR10534">
    <property type="entry name" value="PYRIDOXAL KINASE"/>
    <property type="match status" value="1"/>
</dbReference>
<dbReference type="STRING" id="1497955.HMPREF1872_01063"/>
<evidence type="ECO:0000256" key="4">
    <source>
        <dbReference type="ARBA" id="ARBA00022777"/>
    </source>
</evidence>
<dbReference type="Proteomes" id="UP000070080">
    <property type="component" value="Unassembled WGS sequence"/>
</dbReference>
<proteinExistence type="predicted"/>
<keyword evidence="8" id="KW-1185">Reference proteome</keyword>
<dbReference type="EC" id="2.7.1.35" evidence="1"/>
<evidence type="ECO:0000313" key="8">
    <source>
        <dbReference type="Proteomes" id="UP000070080"/>
    </source>
</evidence>
<dbReference type="GO" id="GO:0005524">
    <property type="term" value="F:ATP binding"/>
    <property type="evidence" value="ECO:0007669"/>
    <property type="project" value="UniProtKB-KW"/>
</dbReference>
<organism evidence="7 8">
    <name type="scientific">Amygdalobacter nucleatus</name>
    <dbReference type="NCBI Taxonomy" id="3029274"/>
    <lineage>
        <taxon>Bacteria</taxon>
        <taxon>Bacillati</taxon>
        <taxon>Bacillota</taxon>
        <taxon>Clostridia</taxon>
        <taxon>Eubacteriales</taxon>
        <taxon>Oscillospiraceae</taxon>
        <taxon>Amygdalobacter</taxon>
    </lineage>
</organism>
<evidence type="ECO:0000256" key="1">
    <source>
        <dbReference type="ARBA" id="ARBA00012104"/>
    </source>
</evidence>
<protein>
    <recommendedName>
        <fullName evidence="1">pyridoxal kinase</fullName>
        <ecNumber evidence="1">2.7.1.35</ecNumber>
    </recommendedName>
</protein>
<dbReference type="InterPro" id="IPR029056">
    <property type="entry name" value="Ribokinase-like"/>
</dbReference>
<dbReference type="PANTHER" id="PTHR10534:SF2">
    <property type="entry name" value="PYRIDOXAL KINASE"/>
    <property type="match status" value="1"/>
</dbReference>
<evidence type="ECO:0000259" key="6">
    <source>
        <dbReference type="Pfam" id="PF08543"/>
    </source>
</evidence>
<dbReference type="InterPro" id="IPR004625">
    <property type="entry name" value="PyrdxlKinase"/>
</dbReference>
<name>A0A133Y9T2_9FIRM</name>
<dbReference type="AlphaFoldDB" id="A0A133Y9T2"/>
<dbReference type="SUPFAM" id="SSF53613">
    <property type="entry name" value="Ribokinase-like"/>
    <property type="match status" value="1"/>
</dbReference>
<reference evidence="8" key="1">
    <citation type="submission" date="2016-01" db="EMBL/GenBank/DDBJ databases">
        <authorList>
            <person name="Mitreva M."/>
            <person name="Pepin K.H."/>
            <person name="Mihindukulasuriya K.A."/>
            <person name="Fulton R."/>
            <person name="Fronick C."/>
            <person name="O'Laughlin M."/>
            <person name="Miner T."/>
            <person name="Herter B."/>
            <person name="Rosa B.A."/>
            <person name="Cordes M."/>
            <person name="Tomlinson C."/>
            <person name="Wollam A."/>
            <person name="Palsikar V.B."/>
            <person name="Mardis E.R."/>
            <person name="Wilson R.K."/>
        </authorList>
    </citation>
    <scope>NUCLEOTIDE SEQUENCE [LARGE SCALE GENOMIC DNA]</scope>
    <source>
        <strain evidence="8">KA00274</strain>
    </source>
</reference>
<keyword evidence="4" id="KW-0418">Kinase</keyword>